<reference evidence="12 13" key="1">
    <citation type="submission" date="2019-02" db="EMBL/GenBank/DDBJ databases">
        <title>Genomic Encyclopedia of Type Strains, Phase IV (KMG-IV): sequencing the most valuable type-strain genomes for metagenomic binning, comparative biology and taxonomic classification.</title>
        <authorList>
            <person name="Goeker M."/>
        </authorList>
    </citation>
    <scope>NUCLEOTIDE SEQUENCE [LARGE SCALE GENOMIC DNA]</scope>
    <source>
        <strain evidence="12 13">DSM 105135</strain>
    </source>
</reference>
<protein>
    <recommendedName>
        <fullName evidence="5 10">N-(5'-phosphoribosyl)anthranilate isomerase</fullName>
        <shortName evidence="10">PRAI</shortName>
        <ecNumber evidence="4 10">5.3.1.24</ecNumber>
    </recommendedName>
</protein>
<evidence type="ECO:0000256" key="10">
    <source>
        <dbReference type="HAMAP-Rule" id="MF_00135"/>
    </source>
</evidence>
<keyword evidence="7 10" id="KW-0822">Tryptophan biosynthesis</keyword>
<evidence type="ECO:0000256" key="8">
    <source>
        <dbReference type="ARBA" id="ARBA00023141"/>
    </source>
</evidence>
<evidence type="ECO:0000256" key="1">
    <source>
        <dbReference type="ARBA" id="ARBA00001164"/>
    </source>
</evidence>
<name>A0A4Q7Z8S8_9GAMM</name>
<dbReference type="UniPathway" id="UPA00035">
    <property type="reaction ID" value="UER00042"/>
</dbReference>
<comment type="similarity">
    <text evidence="3 10">Belongs to the TrpF family.</text>
</comment>
<organism evidence="12 13">
    <name type="scientific">Fluviicoccus keumensis</name>
    <dbReference type="NCBI Taxonomy" id="1435465"/>
    <lineage>
        <taxon>Bacteria</taxon>
        <taxon>Pseudomonadati</taxon>
        <taxon>Pseudomonadota</taxon>
        <taxon>Gammaproteobacteria</taxon>
        <taxon>Moraxellales</taxon>
        <taxon>Moraxellaceae</taxon>
        <taxon>Fluviicoccus</taxon>
    </lineage>
</organism>
<gene>
    <name evidence="10" type="primary">trpF</name>
    <name evidence="12" type="ORF">EV700_1263</name>
</gene>
<dbReference type="PANTHER" id="PTHR42894:SF1">
    <property type="entry name" value="N-(5'-PHOSPHORIBOSYL)ANTHRANILATE ISOMERASE"/>
    <property type="match status" value="1"/>
</dbReference>
<dbReference type="Proteomes" id="UP000292423">
    <property type="component" value="Unassembled WGS sequence"/>
</dbReference>
<comment type="pathway">
    <text evidence="2 10">Amino-acid biosynthesis; L-tryptophan biosynthesis; L-tryptophan from chorismate: step 3/5.</text>
</comment>
<evidence type="ECO:0000256" key="5">
    <source>
        <dbReference type="ARBA" id="ARBA00022272"/>
    </source>
</evidence>
<dbReference type="NCBIfam" id="NF002299">
    <property type="entry name" value="PRK01222.1-6"/>
    <property type="match status" value="1"/>
</dbReference>
<dbReference type="SUPFAM" id="SSF51366">
    <property type="entry name" value="Ribulose-phoshate binding barrel"/>
    <property type="match status" value="1"/>
</dbReference>
<dbReference type="PANTHER" id="PTHR42894">
    <property type="entry name" value="N-(5'-PHOSPHORIBOSYL)ANTHRANILATE ISOMERASE"/>
    <property type="match status" value="1"/>
</dbReference>
<dbReference type="CDD" id="cd00405">
    <property type="entry name" value="PRAI"/>
    <property type="match status" value="1"/>
</dbReference>
<evidence type="ECO:0000256" key="7">
    <source>
        <dbReference type="ARBA" id="ARBA00022822"/>
    </source>
</evidence>
<dbReference type="Pfam" id="PF00697">
    <property type="entry name" value="PRAI"/>
    <property type="match status" value="1"/>
</dbReference>
<dbReference type="InterPro" id="IPR013785">
    <property type="entry name" value="Aldolase_TIM"/>
</dbReference>
<comment type="caution">
    <text evidence="12">The sequence shown here is derived from an EMBL/GenBank/DDBJ whole genome shotgun (WGS) entry which is preliminary data.</text>
</comment>
<dbReference type="InterPro" id="IPR011060">
    <property type="entry name" value="RibuloseP-bd_barrel"/>
</dbReference>
<feature type="domain" description="N-(5'phosphoribosyl) anthranilate isomerase (PRAI)" evidence="11">
    <location>
        <begin position="7"/>
        <end position="201"/>
    </location>
</feature>
<dbReference type="GO" id="GO:0004640">
    <property type="term" value="F:phosphoribosylanthranilate isomerase activity"/>
    <property type="evidence" value="ECO:0007669"/>
    <property type="project" value="UniProtKB-UniRule"/>
</dbReference>
<dbReference type="NCBIfam" id="NF002298">
    <property type="entry name" value="PRK01222.1-4"/>
    <property type="match status" value="1"/>
</dbReference>
<evidence type="ECO:0000256" key="3">
    <source>
        <dbReference type="ARBA" id="ARBA00007571"/>
    </source>
</evidence>
<accession>A0A4Q7Z8S8</accession>
<dbReference type="AlphaFoldDB" id="A0A4Q7Z8S8"/>
<dbReference type="EC" id="5.3.1.24" evidence="4 10"/>
<dbReference type="OrthoDB" id="9796196at2"/>
<dbReference type="InterPro" id="IPR001240">
    <property type="entry name" value="PRAI_dom"/>
</dbReference>
<dbReference type="Gene3D" id="3.20.20.70">
    <property type="entry name" value="Aldolase class I"/>
    <property type="match status" value="1"/>
</dbReference>
<dbReference type="HAMAP" id="MF_00135">
    <property type="entry name" value="PRAI"/>
    <property type="match status" value="1"/>
</dbReference>
<evidence type="ECO:0000259" key="11">
    <source>
        <dbReference type="Pfam" id="PF00697"/>
    </source>
</evidence>
<dbReference type="EMBL" id="SHKX01000011">
    <property type="protein sequence ID" value="RZU46878.1"/>
    <property type="molecule type" value="Genomic_DNA"/>
</dbReference>
<evidence type="ECO:0000256" key="4">
    <source>
        <dbReference type="ARBA" id="ARBA00012572"/>
    </source>
</evidence>
<dbReference type="GO" id="GO:0000162">
    <property type="term" value="P:L-tryptophan biosynthetic process"/>
    <property type="evidence" value="ECO:0007669"/>
    <property type="project" value="UniProtKB-UniRule"/>
</dbReference>
<keyword evidence="9 10" id="KW-0413">Isomerase</keyword>
<evidence type="ECO:0000256" key="9">
    <source>
        <dbReference type="ARBA" id="ARBA00023235"/>
    </source>
</evidence>
<comment type="catalytic activity">
    <reaction evidence="1 10">
        <text>N-(5-phospho-beta-D-ribosyl)anthranilate = 1-(2-carboxyphenylamino)-1-deoxy-D-ribulose 5-phosphate</text>
        <dbReference type="Rhea" id="RHEA:21540"/>
        <dbReference type="ChEBI" id="CHEBI:18277"/>
        <dbReference type="ChEBI" id="CHEBI:58613"/>
        <dbReference type="EC" id="5.3.1.24"/>
    </reaction>
</comment>
<dbReference type="FunFam" id="3.20.20.70:FF:000075">
    <property type="entry name" value="Tryptophan biosynthesis protein TRP1"/>
    <property type="match status" value="1"/>
</dbReference>
<keyword evidence="6 10" id="KW-0028">Amino-acid biosynthesis</keyword>
<proteinExistence type="inferred from homology"/>
<dbReference type="InterPro" id="IPR044643">
    <property type="entry name" value="TrpF_fam"/>
</dbReference>
<keyword evidence="13" id="KW-1185">Reference proteome</keyword>
<keyword evidence="8 10" id="KW-0057">Aromatic amino acid biosynthesis</keyword>
<evidence type="ECO:0000256" key="2">
    <source>
        <dbReference type="ARBA" id="ARBA00004664"/>
    </source>
</evidence>
<sequence length="207" mass="22473">MSYRTRVKICGITRLEDALDAVRLGADALGFVFYPPSPRYVAPEKAAEIIARLPPFVTTTGLFVDADAQQVRDVLATAPLGLLQFHGDESPEYCAGFRQPWIKALRMQPGLDVAAKIRDYRDAAGILLDAWHPQLKGGTGETFDWRHWPKHSGLSLILAGGLTPENVAEAIHLTQPYAVDVSGGVELGKGLKDFTLMQAFMAGVNAA</sequence>
<evidence type="ECO:0000313" key="13">
    <source>
        <dbReference type="Proteomes" id="UP000292423"/>
    </source>
</evidence>
<evidence type="ECO:0000256" key="6">
    <source>
        <dbReference type="ARBA" id="ARBA00022605"/>
    </source>
</evidence>
<evidence type="ECO:0000313" key="12">
    <source>
        <dbReference type="EMBL" id="RZU46878.1"/>
    </source>
</evidence>
<dbReference type="RefSeq" id="WP_130411890.1">
    <property type="nucleotide sequence ID" value="NZ_SHKX01000011.1"/>
</dbReference>